<evidence type="ECO:0000313" key="3">
    <source>
        <dbReference type="EMBL" id="XCI27709.1"/>
    </source>
</evidence>
<proteinExistence type="predicted"/>
<protein>
    <recommendedName>
        <fullName evidence="2">CT398-like coiled coil hairpin domain-containing protein</fullName>
    </recommendedName>
</protein>
<feature type="coiled-coil region" evidence="1">
    <location>
        <begin position="42"/>
        <end position="166"/>
    </location>
</feature>
<dbReference type="AlphaFoldDB" id="A0AAU8HPY1"/>
<dbReference type="InterPro" id="IPR056003">
    <property type="entry name" value="CT398_CC_hairpin"/>
</dbReference>
<organism evidence="3">
    <name type="scientific">Proteinivorax hydrogeniformans</name>
    <dbReference type="NCBI Taxonomy" id="1826727"/>
    <lineage>
        <taxon>Bacteria</taxon>
        <taxon>Bacillati</taxon>
        <taxon>Bacillota</taxon>
        <taxon>Clostridia</taxon>
        <taxon>Eubacteriales</taxon>
        <taxon>Proteinivoracaceae</taxon>
        <taxon>Proteinivorax</taxon>
    </lineage>
</organism>
<dbReference type="RefSeq" id="WP_353892286.1">
    <property type="nucleotide sequence ID" value="NZ_CP159485.1"/>
</dbReference>
<reference evidence="3" key="1">
    <citation type="journal article" date="2018" name="Antonie Van Leeuwenhoek">
        <title>Proteinivorax hydrogeniformans sp. nov., an anaerobic, haloalkaliphilic bacterium fermenting proteinaceous compounds with high hydrogen production.</title>
        <authorList>
            <person name="Boltyanskaya Y."/>
            <person name="Detkova E."/>
            <person name="Pimenov N."/>
            <person name="Kevbrin V."/>
        </authorList>
    </citation>
    <scope>NUCLEOTIDE SEQUENCE</scope>
    <source>
        <strain evidence="3">Z-710</strain>
    </source>
</reference>
<sequence length="223" mass="26033">MIEKLKKLQDKEINQDFIKTQILDLKTKKETISFIDASPQRLEILKGILKKHDQKLSQLDDKNVNSVEKLKVVEQKYEENIQVKELEVAYQKANSLKEQISKLENEQISVMEEKEGVEKEIEQQEDEIKSQKRIYEEQLKGLNTNLTELNVTGKKEKKEIEVLRQEIPVDILARYEKLKHKLKLPVIINIKDGYCTACGMEQPSYTGKQKLKTCVNCSRIFNV</sequence>
<feature type="domain" description="CT398-like coiled coil hairpin" evidence="2">
    <location>
        <begin position="81"/>
        <end position="181"/>
    </location>
</feature>
<dbReference type="Pfam" id="PF24481">
    <property type="entry name" value="CT398_CC"/>
    <property type="match status" value="1"/>
</dbReference>
<accession>A0AAU8HPY1</accession>
<keyword evidence="1" id="KW-0175">Coiled coil</keyword>
<dbReference type="Gene3D" id="1.10.287.1490">
    <property type="match status" value="1"/>
</dbReference>
<reference evidence="3" key="2">
    <citation type="submission" date="2024-06" db="EMBL/GenBank/DDBJ databases">
        <authorList>
            <person name="Petrova K.O."/>
            <person name="Toshchakov S.V."/>
            <person name="Boltjanskaja Y.V."/>
            <person name="Kevbrin V.V."/>
        </authorList>
    </citation>
    <scope>NUCLEOTIDE SEQUENCE</scope>
    <source>
        <strain evidence="3">Z-710</strain>
    </source>
</reference>
<dbReference type="EMBL" id="CP159485">
    <property type="protein sequence ID" value="XCI27709.1"/>
    <property type="molecule type" value="Genomic_DNA"/>
</dbReference>
<gene>
    <name evidence="3" type="ORF">PRVXH_001622</name>
</gene>
<evidence type="ECO:0000256" key="1">
    <source>
        <dbReference type="SAM" id="Coils"/>
    </source>
</evidence>
<evidence type="ECO:0000259" key="2">
    <source>
        <dbReference type="Pfam" id="PF24481"/>
    </source>
</evidence>
<name>A0AAU8HPY1_9FIRM</name>